<evidence type="ECO:0000256" key="8">
    <source>
        <dbReference type="ARBA" id="ARBA00041244"/>
    </source>
</evidence>
<dbReference type="SMART" id="SM00320">
    <property type="entry name" value="WD40"/>
    <property type="match status" value="5"/>
</dbReference>
<evidence type="ECO:0000256" key="6">
    <source>
        <dbReference type="ARBA" id="ARBA00023203"/>
    </source>
</evidence>
<dbReference type="SUPFAM" id="SSF50978">
    <property type="entry name" value="WD40 repeat-like"/>
    <property type="match status" value="1"/>
</dbReference>
<evidence type="ECO:0000313" key="12">
    <source>
        <dbReference type="EMBL" id="KAK1922736.1"/>
    </source>
</evidence>
<protein>
    <recommendedName>
        <fullName evidence="8">Arp2/3 complex 41 kDa subunit</fullName>
    </recommendedName>
    <alternativeName>
        <fullName evidence="9">p41-ARC</fullName>
    </alternativeName>
</protein>
<dbReference type="GO" id="GO:0034314">
    <property type="term" value="P:Arp2/3 complex-mediated actin nucleation"/>
    <property type="evidence" value="ECO:0007669"/>
    <property type="project" value="InterPro"/>
</dbReference>
<dbReference type="Proteomes" id="UP001182556">
    <property type="component" value="Unassembled WGS sequence"/>
</dbReference>
<evidence type="ECO:0000256" key="5">
    <source>
        <dbReference type="ARBA" id="ARBA00022737"/>
    </source>
</evidence>
<comment type="caution">
    <text evidence="12">The sequence shown here is derived from an EMBL/GenBank/DDBJ whole genome shotgun (WGS) entry which is preliminary data.</text>
</comment>
<comment type="subcellular location">
    <subcellularLocation>
        <location evidence="1">Cytoplasm</location>
        <location evidence="1">Cytoskeleton</location>
    </subcellularLocation>
</comment>
<dbReference type="PIRSF" id="PIRSF038093">
    <property type="entry name" value="ARP2/3_su1"/>
    <property type="match status" value="1"/>
</dbReference>
<evidence type="ECO:0000256" key="1">
    <source>
        <dbReference type="ARBA" id="ARBA00004245"/>
    </source>
</evidence>
<dbReference type="InterPro" id="IPR017383">
    <property type="entry name" value="ARPC1"/>
</dbReference>
<dbReference type="EMBL" id="JAODAN010000008">
    <property type="protein sequence ID" value="KAK1922736.1"/>
    <property type="molecule type" value="Genomic_DNA"/>
</dbReference>
<feature type="repeat" description="WD" evidence="10">
    <location>
        <begin position="51"/>
        <end position="82"/>
    </location>
</feature>
<keyword evidence="6" id="KW-0009">Actin-binding</keyword>
<evidence type="ECO:0000256" key="4">
    <source>
        <dbReference type="ARBA" id="ARBA00022574"/>
    </source>
</evidence>
<dbReference type="PANTHER" id="PTHR10709">
    <property type="entry name" value="ACTIN-RELATED PROTEIN 2/3 COMPLEX SUBUNIT 1"/>
    <property type="match status" value="1"/>
</dbReference>
<dbReference type="Pfam" id="PF00400">
    <property type="entry name" value="WD40"/>
    <property type="match status" value="2"/>
</dbReference>
<organism evidence="12 13">
    <name type="scientific">Papiliotrema laurentii</name>
    <name type="common">Cryptococcus laurentii</name>
    <dbReference type="NCBI Taxonomy" id="5418"/>
    <lineage>
        <taxon>Eukaryota</taxon>
        <taxon>Fungi</taxon>
        <taxon>Dikarya</taxon>
        <taxon>Basidiomycota</taxon>
        <taxon>Agaricomycotina</taxon>
        <taxon>Tremellomycetes</taxon>
        <taxon>Tremellales</taxon>
        <taxon>Rhynchogastremaceae</taxon>
        <taxon>Papiliotrema</taxon>
    </lineage>
</organism>
<dbReference type="GO" id="GO:0005885">
    <property type="term" value="C:Arp2/3 protein complex"/>
    <property type="evidence" value="ECO:0007669"/>
    <property type="project" value="InterPro"/>
</dbReference>
<dbReference type="InterPro" id="IPR036322">
    <property type="entry name" value="WD40_repeat_dom_sf"/>
</dbReference>
<comment type="similarity">
    <text evidence="2">Belongs to the WD repeat ARPC1 family.</text>
</comment>
<evidence type="ECO:0000256" key="10">
    <source>
        <dbReference type="PROSITE-ProRule" id="PRU00221"/>
    </source>
</evidence>
<dbReference type="AlphaFoldDB" id="A0AAD9FNV2"/>
<dbReference type="PROSITE" id="PS50082">
    <property type="entry name" value="WD_REPEATS_2"/>
    <property type="match status" value="1"/>
</dbReference>
<accession>A0AAD9FNV2</accession>
<evidence type="ECO:0000256" key="9">
    <source>
        <dbReference type="ARBA" id="ARBA00041789"/>
    </source>
</evidence>
<name>A0AAD9FNV2_PAPLA</name>
<keyword evidence="4 10" id="KW-0853">WD repeat</keyword>
<evidence type="ECO:0000256" key="2">
    <source>
        <dbReference type="ARBA" id="ARBA00006260"/>
    </source>
</evidence>
<dbReference type="Gene3D" id="2.130.10.10">
    <property type="entry name" value="YVTN repeat-like/Quinoprotein amine dehydrogenase"/>
    <property type="match status" value="1"/>
</dbReference>
<dbReference type="InterPro" id="IPR015943">
    <property type="entry name" value="WD40/YVTN_repeat-like_dom_sf"/>
</dbReference>
<evidence type="ECO:0000313" key="13">
    <source>
        <dbReference type="Proteomes" id="UP001182556"/>
    </source>
</evidence>
<dbReference type="FunFam" id="2.130.10.10:FF:000220">
    <property type="entry name" value="Actin-related protein 2/3 complex subunit"/>
    <property type="match status" value="1"/>
</dbReference>
<dbReference type="GO" id="GO:0051015">
    <property type="term" value="F:actin filament binding"/>
    <property type="evidence" value="ECO:0007669"/>
    <property type="project" value="TreeGrafter"/>
</dbReference>
<feature type="region of interest" description="Disordered" evidence="11">
    <location>
        <begin position="291"/>
        <end position="318"/>
    </location>
</feature>
<keyword evidence="5" id="KW-0677">Repeat</keyword>
<reference evidence="12" key="1">
    <citation type="submission" date="2023-02" db="EMBL/GenBank/DDBJ databases">
        <title>Identification and recombinant expression of a fungal hydrolase from Papiliotrema laurentii that hydrolyzes apple cutin and clears colloidal polyester polyurethane.</title>
        <authorList>
            <consortium name="DOE Joint Genome Institute"/>
            <person name="Roman V.A."/>
            <person name="Bojanowski C."/>
            <person name="Crable B.R."/>
            <person name="Wagner D.N."/>
            <person name="Hung C.S."/>
            <person name="Nadeau L.J."/>
            <person name="Schratz L."/>
            <person name="Haridas S."/>
            <person name="Pangilinan J."/>
            <person name="Lipzen A."/>
            <person name="Na H."/>
            <person name="Yan M."/>
            <person name="Ng V."/>
            <person name="Grigoriev I.V."/>
            <person name="Spatafora J.W."/>
            <person name="Barlow D."/>
            <person name="Biffinger J."/>
            <person name="Kelley-Loughnane N."/>
            <person name="Varaljay V.A."/>
            <person name="Crookes-Goodson W.J."/>
        </authorList>
    </citation>
    <scope>NUCLEOTIDE SEQUENCE</scope>
    <source>
        <strain evidence="12">5307AH</strain>
    </source>
</reference>
<keyword evidence="7" id="KW-0206">Cytoskeleton</keyword>
<gene>
    <name evidence="12" type="ORF">DB88DRAFT_496134</name>
</gene>
<evidence type="ECO:0000256" key="7">
    <source>
        <dbReference type="ARBA" id="ARBA00023212"/>
    </source>
</evidence>
<dbReference type="PANTHER" id="PTHR10709:SF2">
    <property type="entry name" value="ACTIN-RELATED PROTEIN 2_3 COMPLEX SUBUNIT"/>
    <property type="match status" value="1"/>
</dbReference>
<keyword evidence="3" id="KW-0963">Cytoplasm</keyword>
<dbReference type="PROSITE" id="PS50294">
    <property type="entry name" value="WD_REPEATS_REGION"/>
    <property type="match status" value="1"/>
</dbReference>
<proteinExistence type="inferred from homology"/>
<evidence type="ECO:0000256" key="11">
    <source>
        <dbReference type="SAM" id="MobiDB-lite"/>
    </source>
</evidence>
<dbReference type="InterPro" id="IPR001680">
    <property type="entry name" value="WD40_rpt"/>
</dbReference>
<evidence type="ECO:0000256" key="3">
    <source>
        <dbReference type="ARBA" id="ARBA00022490"/>
    </source>
</evidence>
<keyword evidence="13" id="KW-1185">Reference proteome</keyword>
<sequence>MSPLEVHQLSLGPLSGVAFSPDRTQVAVSPNSNEAHIYTKKGDEWVLTQTLAEHDKLITAISWAPNSNRIVTCSQDRNAYVWTPTEQGWRPALVLLRINRAATSVKWSPNEDKFAVGSGSRAIAVCYFDEENDWWVSKHIKKPIRSTVLSLDWHPNNVLLAAGAADSKAYVFSAFIKGVDAKPEPTAWGEKLPFGTICGEFSSPNGGWVHDVAFSPSGNALAYVSHDSSLSVVYPSAPGQPPAAHIAVRLPSLPYLTVTFTSERQLIAAGHDCQPTVFTGSESGWALSHSLDDPAEAGARGLTPSATGSRPATGGVGRLNNEAFNRFKAADSRGQVAPPIPGAKPSGGAGAIPVGPDGLLLTVHQNSITWMDAYEWGQGGEVTKVSTAGRDGKLVIWAVTEKGAGGGGLAGRMGNLHV</sequence>